<dbReference type="GO" id="GO:0000287">
    <property type="term" value="F:magnesium ion binding"/>
    <property type="evidence" value="ECO:0007669"/>
    <property type="project" value="UniProtKB-UniRule"/>
</dbReference>
<evidence type="ECO:0000256" key="5">
    <source>
        <dbReference type="ARBA" id="ARBA00023004"/>
    </source>
</evidence>
<comment type="caution">
    <text evidence="11">The sequence shown here is derived from an EMBL/GenBank/DDBJ whole genome shotgun (WGS) entry which is preliminary data.</text>
</comment>
<dbReference type="PROSITE" id="PS51918">
    <property type="entry name" value="RADICAL_SAM"/>
    <property type="match status" value="1"/>
</dbReference>
<dbReference type="PATRIC" id="fig|1227490.4.peg.1262"/>
<dbReference type="HAMAP" id="MF_00917">
    <property type="entry name" value="QueE"/>
    <property type="match status" value="1"/>
</dbReference>
<comment type="similarity">
    <text evidence="8">Belongs to the radical SAM superfamily. 7-carboxy-7-deazaguanine synthase family.</text>
</comment>
<feature type="binding site" evidence="8">
    <location>
        <position position="69"/>
    </location>
    <ligand>
        <name>Mg(2+)</name>
        <dbReference type="ChEBI" id="CHEBI:18420"/>
    </ligand>
</feature>
<proteinExistence type="inferred from homology"/>
<reference evidence="11 12" key="1">
    <citation type="journal article" date="2014" name="PLoS Genet.">
        <title>Phylogenetically driven sequencing of extremely halophilic archaea reveals strategies for static and dynamic osmo-response.</title>
        <authorList>
            <person name="Becker E.A."/>
            <person name="Seitzer P.M."/>
            <person name="Tritt A."/>
            <person name="Larsen D."/>
            <person name="Krusor M."/>
            <person name="Yao A.I."/>
            <person name="Wu D."/>
            <person name="Madern D."/>
            <person name="Eisen J.A."/>
            <person name="Darling A.E."/>
            <person name="Facciotti M.T."/>
        </authorList>
    </citation>
    <scope>NUCLEOTIDE SEQUENCE [LARGE SCALE GENOMIC DNA]</scope>
    <source>
        <strain evidence="11 12">JCM 14624</strain>
    </source>
</reference>
<feature type="compositionally biased region" description="Polar residues" evidence="9">
    <location>
        <begin position="1"/>
        <end position="27"/>
    </location>
</feature>
<comment type="catalytic activity">
    <reaction evidence="8">
        <text>6-carboxy-5,6,7,8-tetrahydropterin + H(+) = 7-carboxy-7-carbaguanine + NH4(+)</text>
        <dbReference type="Rhea" id="RHEA:27974"/>
        <dbReference type="ChEBI" id="CHEBI:15378"/>
        <dbReference type="ChEBI" id="CHEBI:28938"/>
        <dbReference type="ChEBI" id="CHEBI:61032"/>
        <dbReference type="ChEBI" id="CHEBI:61036"/>
        <dbReference type="EC" id="4.3.99.3"/>
    </reaction>
</comment>
<evidence type="ECO:0000256" key="3">
    <source>
        <dbReference type="ARBA" id="ARBA00022723"/>
    </source>
</evidence>
<dbReference type="InterPro" id="IPR007197">
    <property type="entry name" value="rSAM"/>
</dbReference>
<dbReference type="EMBL" id="AOIQ01000010">
    <property type="protein sequence ID" value="ELZ12017.1"/>
    <property type="molecule type" value="Genomic_DNA"/>
</dbReference>
<keyword evidence="6 8" id="KW-0411">Iron-sulfur</keyword>
<evidence type="ECO:0000256" key="6">
    <source>
        <dbReference type="ARBA" id="ARBA00023014"/>
    </source>
</evidence>
<evidence type="ECO:0000256" key="2">
    <source>
        <dbReference type="ARBA" id="ARBA00022691"/>
    </source>
</evidence>
<feature type="binding site" evidence="8">
    <location>
        <begin position="41"/>
        <end position="43"/>
    </location>
    <ligand>
        <name>substrate</name>
    </ligand>
</feature>
<dbReference type="GO" id="GO:0016840">
    <property type="term" value="F:carbon-nitrogen lyase activity"/>
    <property type="evidence" value="ECO:0007669"/>
    <property type="project" value="UniProtKB-UniRule"/>
</dbReference>
<dbReference type="SFLD" id="SFLDS00029">
    <property type="entry name" value="Radical_SAM"/>
    <property type="match status" value="1"/>
</dbReference>
<evidence type="ECO:0000313" key="11">
    <source>
        <dbReference type="EMBL" id="ELZ12017.1"/>
    </source>
</evidence>
<feature type="binding site" evidence="8">
    <location>
        <position position="56"/>
    </location>
    <ligand>
        <name>substrate</name>
    </ligand>
</feature>
<evidence type="ECO:0000256" key="1">
    <source>
        <dbReference type="ARBA" id="ARBA00022485"/>
    </source>
</evidence>
<dbReference type="Proteomes" id="UP000011560">
    <property type="component" value="Unassembled WGS sequence"/>
</dbReference>
<keyword evidence="1 8" id="KW-0004">4Fe-4S</keyword>
<feature type="binding site" evidence="8">
    <location>
        <begin position="66"/>
        <end position="68"/>
    </location>
    <ligand>
        <name>S-adenosyl-L-methionine</name>
        <dbReference type="ChEBI" id="CHEBI:59789"/>
    </ligand>
</feature>
<name>M0BNI8_9EURY</name>
<feature type="region of interest" description="Disordered" evidence="9">
    <location>
        <begin position="146"/>
        <end position="175"/>
    </location>
</feature>
<feature type="binding site" evidence="8">
    <location>
        <position position="103"/>
    </location>
    <ligand>
        <name>S-adenosyl-L-methionine</name>
        <dbReference type="ChEBI" id="CHEBI:59789"/>
    </ligand>
</feature>
<dbReference type="SUPFAM" id="SSF102114">
    <property type="entry name" value="Radical SAM enzymes"/>
    <property type="match status" value="1"/>
</dbReference>
<dbReference type="Pfam" id="PF04055">
    <property type="entry name" value="Radical_SAM"/>
    <property type="match status" value="1"/>
</dbReference>
<keyword evidence="7 8" id="KW-0456">Lyase</keyword>
<comment type="function">
    <text evidence="8">Catalyzes the complex heterocyclic radical-mediated conversion of 6-carboxy-5,6,7,8-tetrahydropterin (CPH4) to 7-carboxy-7-deazaguanine (CDG), a step common to the biosynthetic pathways of all 7-deazapurine-containing compounds.</text>
</comment>
<dbReference type="Gene3D" id="3.20.20.70">
    <property type="entry name" value="Aldolase class I"/>
    <property type="match status" value="1"/>
</dbReference>
<evidence type="ECO:0000256" key="9">
    <source>
        <dbReference type="SAM" id="MobiDB-lite"/>
    </source>
</evidence>
<comment type="cofactor">
    <cofactor evidence="8">
        <name>Mg(2+)</name>
        <dbReference type="ChEBI" id="CHEBI:18420"/>
    </cofactor>
</comment>
<keyword evidence="5 8" id="KW-0408">Iron</keyword>
<feature type="binding site" evidence="8">
    <location>
        <begin position="145"/>
        <end position="147"/>
    </location>
    <ligand>
        <name>S-adenosyl-L-methionine</name>
        <dbReference type="ChEBI" id="CHEBI:59789"/>
    </ligand>
</feature>
<feature type="domain" description="Radical SAM core" evidence="10">
    <location>
        <begin position="47"/>
        <end position="280"/>
    </location>
</feature>
<feature type="binding site" evidence="8">
    <location>
        <position position="60"/>
    </location>
    <ligand>
        <name>[4Fe-4S] cluster</name>
        <dbReference type="ChEBI" id="CHEBI:49883"/>
        <note>4Fe-4S-S-AdoMet</note>
    </ligand>
</feature>
<dbReference type="EC" id="4.3.99.3" evidence="8"/>
<comment type="cofactor">
    <cofactor evidence="8">
        <name>[4Fe-4S] cluster</name>
        <dbReference type="ChEBI" id="CHEBI:49883"/>
    </cofactor>
    <text evidence="8">Binds 1 [4Fe-4S] cluster. The cluster is coordinated with 3 cysteines and an exchangeable S-adenosyl-L-methionine.</text>
</comment>
<protein>
    <recommendedName>
        <fullName evidence="8">7-carboxy-7-deazaguanine synthase</fullName>
        <shortName evidence="8">CDG synthase</shortName>
        <ecNumber evidence="8">4.3.99.3</ecNumber>
    </recommendedName>
    <alternativeName>
        <fullName evidence="8">Archaeosine biosynthesis protein QueE</fullName>
    </alternativeName>
</protein>
<dbReference type="OrthoDB" id="371936at2157"/>
<evidence type="ECO:0000313" key="12">
    <source>
        <dbReference type="Proteomes" id="UP000011560"/>
    </source>
</evidence>
<dbReference type="RefSeq" id="WP_007699469.1">
    <property type="nucleotide sequence ID" value="NZ_AOIQ01000010.1"/>
</dbReference>
<dbReference type="PANTHER" id="PTHR42836">
    <property type="entry name" value="7-CARBOXY-7-DEAZAGUANINE SYNTHASE"/>
    <property type="match status" value="1"/>
</dbReference>
<dbReference type="GO" id="GO:0051539">
    <property type="term" value="F:4 iron, 4 sulfur cluster binding"/>
    <property type="evidence" value="ECO:0007669"/>
    <property type="project" value="UniProtKB-UniRule"/>
</dbReference>
<evidence type="ECO:0000256" key="7">
    <source>
        <dbReference type="ARBA" id="ARBA00023239"/>
    </source>
</evidence>
<keyword evidence="2 8" id="KW-0949">S-adenosyl-L-methionine</keyword>
<dbReference type="InterPro" id="IPR058240">
    <property type="entry name" value="rSAM_sf"/>
</dbReference>
<evidence type="ECO:0000256" key="8">
    <source>
        <dbReference type="HAMAP-Rule" id="MF_00917"/>
    </source>
</evidence>
<dbReference type="InterPro" id="IPR024924">
    <property type="entry name" value="7-CO-7-deazaguanine_synth-like"/>
</dbReference>
<accession>M0BNI8</accession>
<keyword evidence="3 8" id="KW-0479">Metal-binding</keyword>
<feature type="binding site" evidence="8">
    <location>
        <position position="67"/>
    </location>
    <ligand>
        <name>[4Fe-4S] cluster</name>
        <dbReference type="ChEBI" id="CHEBI:49883"/>
        <note>4Fe-4S-S-AdoMet</note>
    </ligand>
</feature>
<feature type="binding site" evidence="8">
    <location>
        <position position="101"/>
    </location>
    <ligand>
        <name>substrate</name>
    </ligand>
</feature>
<comment type="pathway">
    <text evidence="8">Purine metabolism; 7-cyano-7-deazaguanine biosynthesis.</text>
</comment>
<dbReference type="CDD" id="cd01335">
    <property type="entry name" value="Radical_SAM"/>
    <property type="match status" value="1"/>
</dbReference>
<feature type="binding site" evidence="8">
    <location>
        <position position="64"/>
    </location>
    <ligand>
        <name>[4Fe-4S] cluster</name>
        <dbReference type="ChEBI" id="CHEBI:49883"/>
        <note>4Fe-4S-S-AdoMet</note>
    </ligand>
</feature>
<dbReference type="STRING" id="1227490.C479_06212"/>
<gene>
    <name evidence="8" type="primary">queE</name>
    <name evidence="11" type="ORF">C479_06212</name>
</gene>
<organism evidence="11 12">
    <name type="scientific">Halovivax asiaticus JCM 14624</name>
    <dbReference type="NCBI Taxonomy" id="1227490"/>
    <lineage>
        <taxon>Archaea</taxon>
        <taxon>Methanobacteriati</taxon>
        <taxon>Methanobacteriota</taxon>
        <taxon>Stenosarchaea group</taxon>
        <taxon>Halobacteria</taxon>
        <taxon>Halobacteriales</taxon>
        <taxon>Natrialbaceae</taxon>
        <taxon>Halovivax</taxon>
    </lineage>
</organism>
<evidence type="ECO:0000259" key="10">
    <source>
        <dbReference type="PROSITE" id="PS51918"/>
    </source>
</evidence>
<dbReference type="UniPathway" id="UPA00391"/>
<evidence type="ECO:0000256" key="4">
    <source>
        <dbReference type="ARBA" id="ARBA00022842"/>
    </source>
</evidence>
<keyword evidence="12" id="KW-1185">Reference proteome</keyword>
<dbReference type="GO" id="GO:1904047">
    <property type="term" value="F:S-adenosyl-L-methionine binding"/>
    <property type="evidence" value="ECO:0007669"/>
    <property type="project" value="UniProtKB-UniRule"/>
</dbReference>
<dbReference type="AlphaFoldDB" id="M0BNI8"/>
<dbReference type="PANTHER" id="PTHR42836:SF1">
    <property type="entry name" value="7-CARBOXY-7-DEAZAGUANINE SYNTHASE"/>
    <property type="match status" value="1"/>
</dbReference>
<comment type="subunit">
    <text evidence="8">Homodimer.</text>
</comment>
<sequence>MPVETTATELTSADTEQQSDSPPTDSTPADALPINELFYSLQGEGRLAGVPSVFVRTSGCNLRCWFCDSYHTSWEPTHAWQSVDDIVDEVETHDADHVVLTGGEPLIYDAAVDLLERLDELDYHVTVETNGTIYRDAPIDLASISPKLASSTPTPDRLPAGVDDANDTNPNETTSDAVAAWTERHEDDRIDLDALTDLVETYDSQLKFVVTDESDLKEITDLLERLRARTTTSIPNSDVLLMPEGTTRDALDEHRNQVAELALTHGFRYTPRLHVDLWDDAAGR</sequence>
<keyword evidence="4 8" id="KW-0460">Magnesium</keyword>
<comment type="cofactor">
    <cofactor evidence="8">
        <name>S-adenosyl-L-methionine</name>
        <dbReference type="ChEBI" id="CHEBI:59789"/>
    </cofactor>
    <text evidence="8">Binds 1 S-adenosyl-L-methionine per subunit.</text>
</comment>
<dbReference type="InterPro" id="IPR013785">
    <property type="entry name" value="Aldolase_TIM"/>
</dbReference>
<comment type="caution">
    <text evidence="8">Lacks conserved residue(s) required for the propagation of feature annotation.</text>
</comment>
<feature type="region of interest" description="Disordered" evidence="9">
    <location>
        <begin position="1"/>
        <end position="31"/>
    </location>
</feature>